<feature type="region of interest" description="Disordered" evidence="4">
    <location>
        <begin position="275"/>
        <end position="338"/>
    </location>
</feature>
<organism evidence="6 7">
    <name type="scientific">Venturia inaequalis</name>
    <name type="common">Apple scab fungus</name>
    <dbReference type="NCBI Taxonomy" id="5025"/>
    <lineage>
        <taxon>Eukaryota</taxon>
        <taxon>Fungi</taxon>
        <taxon>Dikarya</taxon>
        <taxon>Ascomycota</taxon>
        <taxon>Pezizomycotina</taxon>
        <taxon>Dothideomycetes</taxon>
        <taxon>Pleosporomycetidae</taxon>
        <taxon>Venturiales</taxon>
        <taxon>Venturiaceae</taxon>
        <taxon>Venturia</taxon>
    </lineage>
</organism>
<feature type="compositionally biased region" description="Basic residues" evidence="4">
    <location>
        <begin position="526"/>
        <end position="535"/>
    </location>
</feature>
<dbReference type="PROSITE" id="PS50102">
    <property type="entry name" value="RRM"/>
    <property type="match status" value="2"/>
</dbReference>
<reference evidence="6 7" key="1">
    <citation type="submission" date="2019-11" db="EMBL/GenBank/DDBJ databases">
        <title>Venturia inaequalis Genome Resource.</title>
        <authorList>
            <person name="Lichtner F.J."/>
        </authorList>
    </citation>
    <scope>NUCLEOTIDE SEQUENCE [LARGE SCALE GENOMIC DNA]</scope>
    <source>
        <strain evidence="6">Bline_iso_100314</strain>
    </source>
</reference>
<keyword evidence="2 3" id="KW-0694">RNA-binding</keyword>
<dbReference type="Gene3D" id="3.30.70.330">
    <property type="match status" value="2"/>
</dbReference>
<evidence type="ECO:0000313" key="6">
    <source>
        <dbReference type="EMBL" id="KAE9967495.1"/>
    </source>
</evidence>
<feature type="compositionally biased region" description="Basic and acidic residues" evidence="4">
    <location>
        <begin position="37"/>
        <end position="49"/>
    </location>
</feature>
<dbReference type="PANTHER" id="PTHR48032">
    <property type="entry name" value="RNA-BINDING PROTEIN MUSASHI HOMOLOG RBP6"/>
    <property type="match status" value="1"/>
</dbReference>
<feature type="compositionally biased region" description="Gly residues" evidence="4">
    <location>
        <begin position="558"/>
        <end position="580"/>
    </location>
</feature>
<dbReference type="Proteomes" id="UP000433883">
    <property type="component" value="Unassembled WGS sequence"/>
</dbReference>
<feature type="domain" description="RRM" evidence="5">
    <location>
        <begin position="108"/>
        <end position="208"/>
    </location>
</feature>
<evidence type="ECO:0000256" key="4">
    <source>
        <dbReference type="SAM" id="MobiDB-lite"/>
    </source>
</evidence>
<evidence type="ECO:0000256" key="2">
    <source>
        <dbReference type="ARBA" id="ARBA00022884"/>
    </source>
</evidence>
<feature type="compositionally biased region" description="Polar residues" evidence="4">
    <location>
        <begin position="51"/>
        <end position="76"/>
    </location>
</feature>
<proteinExistence type="predicted"/>
<sequence length="580" mass="63333">MADADNFDEDIFADLYDDDGEPTAAPEPAPAAAPEPVKTEPAVKEELHPIHQTSSEETMQDAPTNEMNDNMHTQNGYGDMNGGTNHEDNGMHAEEAYDHEPIGMKEDGKMFIGGLNWETTDGERLLPNDLMSDLLTPSSESLKNYFTQFGEVLECTVMRDGATGRSRGFGFLTFKDPKTVNIVMVKEHHLDGKIIDPKRAIPREEQERTAKIFVGGVSQECTEQYFKEFFMKFGRVIDATLMMDKDTGRPRGFGFVTFDGEESVDRTLMQPLNIHGKPIEVKRAEPRNNMQDEKGGAHNKPFNKRDRFGGGQQQNDSYGGGDQNQFQPGGQNGQATAGMSQQQMAQYWFKMQEYFRTMQQNMAQAAQAQAGMGMMQGGMNPAMMQQMMMNQPRMMSPGGTPMGPGGAMNPAMMQQMQGQMMQQQQPQSGFNGPPPSAPAGPQAAMMGRSPSAGASRPGFNAQEQMMFEQQKYERQQQARMQQSQYAAQQGMGGPTSWEGMYDDVPAPHVMAPTGPAGRGGFGPRGGAHRGPKHQHTPPAGPVNAPPNAPTGPKNAGNRPGGNYRGGGRGGRGAGRGWAPY</sequence>
<dbReference type="InterPro" id="IPR034156">
    <property type="entry name" value="Hrp1_RRM1"/>
</dbReference>
<dbReference type="SUPFAM" id="SSF54928">
    <property type="entry name" value="RNA-binding domain, RBD"/>
    <property type="match status" value="2"/>
</dbReference>
<dbReference type="PANTHER" id="PTHR48032:SF6">
    <property type="entry name" value="RNA-BINDING (RRM_RBD_RNP MOTIFS) FAMILY PROTEIN"/>
    <property type="match status" value="1"/>
</dbReference>
<protein>
    <recommendedName>
        <fullName evidence="5">RRM domain-containing protein</fullName>
    </recommendedName>
</protein>
<dbReference type="SMART" id="SM00360">
    <property type="entry name" value="RRM"/>
    <property type="match status" value="2"/>
</dbReference>
<feature type="compositionally biased region" description="Acidic residues" evidence="4">
    <location>
        <begin position="1"/>
        <end position="21"/>
    </location>
</feature>
<comment type="caution">
    <text evidence="6">The sequence shown here is derived from an EMBL/GenBank/DDBJ whole genome shotgun (WGS) entry which is preliminary data.</text>
</comment>
<accession>A0A8H3YNK4</accession>
<feature type="domain" description="RRM" evidence="5">
    <location>
        <begin position="210"/>
        <end position="286"/>
    </location>
</feature>
<dbReference type="InterPro" id="IPR000504">
    <property type="entry name" value="RRM_dom"/>
</dbReference>
<evidence type="ECO:0000256" key="1">
    <source>
        <dbReference type="ARBA" id="ARBA00022737"/>
    </source>
</evidence>
<dbReference type="FunFam" id="3.30.70.330:FF:000025">
    <property type="entry name" value="RNA-binding protein Musashi homolog 2 isoform X1"/>
    <property type="match status" value="1"/>
</dbReference>
<feature type="compositionally biased region" description="Basic and acidic residues" evidence="4">
    <location>
        <begin position="277"/>
        <end position="296"/>
    </location>
</feature>
<feature type="compositionally biased region" description="Pro residues" evidence="4">
    <location>
        <begin position="538"/>
        <end position="549"/>
    </location>
</feature>
<dbReference type="InterPro" id="IPR012677">
    <property type="entry name" value="Nucleotide-bd_a/b_plait_sf"/>
</dbReference>
<evidence type="ECO:0000259" key="5">
    <source>
        <dbReference type="PROSITE" id="PS50102"/>
    </source>
</evidence>
<dbReference type="Pfam" id="PF00076">
    <property type="entry name" value="RRM_1"/>
    <property type="match status" value="2"/>
</dbReference>
<feature type="compositionally biased region" description="Low complexity" evidence="4">
    <location>
        <begin position="419"/>
        <end position="431"/>
    </location>
</feature>
<dbReference type="InterPro" id="IPR035979">
    <property type="entry name" value="RBD_domain_sf"/>
</dbReference>
<name>A0A8H3YNK4_VENIN</name>
<feature type="region of interest" description="Disordered" evidence="4">
    <location>
        <begin position="1"/>
        <end position="90"/>
    </location>
</feature>
<dbReference type="CDD" id="cd12577">
    <property type="entry name" value="RRM1_Hrp1p"/>
    <property type="match status" value="1"/>
</dbReference>
<dbReference type="AlphaFoldDB" id="A0A8H3YNK4"/>
<evidence type="ECO:0000256" key="3">
    <source>
        <dbReference type="PROSITE-ProRule" id="PRU00176"/>
    </source>
</evidence>
<feature type="region of interest" description="Disordered" evidence="4">
    <location>
        <begin position="419"/>
        <end position="580"/>
    </location>
</feature>
<feature type="compositionally biased region" description="Gly residues" evidence="4">
    <location>
        <begin position="516"/>
        <end position="525"/>
    </location>
</feature>
<dbReference type="EMBL" id="WNWQ01000463">
    <property type="protein sequence ID" value="KAE9967495.1"/>
    <property type="molecule type" value="Genomic_DNA"/>
</dbReference>
<dbReference type="GO" id="GO:0003729">
    <property type="term" value="F:mRNA binding"/>
    <property type="evidence" value="ECO:0007669"/>
    <property type="project" value="TreeGrafter"/>
</dbReference>
<evidence type="ECO:0000313" key="7">
    <source>
        <dbReference type="Proteomes" id="UP000433883"/>
    </source>
</evidence>
<dbReference type="GO" id="GO:0006417">
    <property type="term" value="P:regulation of translation"/>
    <property type="evidence" value="ECO:0007669"/>
    <property type="project" value="TreeGrafter"/>
</dbReference>
<keyword evidence="1" id="KW-0677">Repeat</keyword>
<gene>
    <name evidence="6" type="ORF">BLS_006336</name>
</gene>
<feature type="compositionally biased region" description="Low complexity" evidence="4">
    <location>
        <begin position="477"/>
        <end position="489"/>
    </location>
</feature>